<dbReference type="Pfam" id="PF00565">
    <property type="entry name" value="SNase"/>
    <property type="match status" value="1"/>
</dbReference>
<dbReference type="AlphaFoldDB" id="A0A7J5AK89"/>
<evidence type="ECO:0000256" key="4">
    <source>
        <dbReference type="SAM" id="SignalP"/>
    </source>
</evidence>
<keyword evidence="2" id="KW-0255">Endonuclease</keyword>
<dbReference type="InterPro" id="IPR035437">
    <property type="entry name" value="SNase_OB-fold_sf"/>
</dbReference>
<protein>
    <submittedName>
        <fullName evidence="6">Thermonuclease family protein</fullName>
    </submittedName>
</protein>
<reference evidence="6 7" key="1">
    <citation type="submission" date="2019-09" db="EMBL/GenBank/DDBJ databases">
        <title>Flavobacterium sp. nov., isolated from glacier ice.</title>
        <authorList>
            <person name="Liu Q."/>
        </authorList>
    </citation>
    <scope>NUCLEOTIDE SEQUENCE [LARGE SCALE GENOMIC DNA]</scope>
    <source>
        <strain evidence="6 7">NBRC 112527</strain>
    </source>
</reference>
<dbReference type="InterPro" id="IPR016071">
    <property type="entry name" value="Staphylococal_nuclease_OB-fold"/>
</dbReference>
<feature type="domain" description="TNase-like" evidence="5">
    <location>
        <begin position="21"/>
        <end position="142"/>
    </location>
</feature>
<dbReference type="SMART" id="SM00318">
    <property type="entry name" value="SNc"/>
    <property type="match status" value="1"/>
</dbReference>
<dbReference type="SUPFAM" id="SSF50199">
    <property type="entry name" value="Staphylococcal nuclease"/>
    <property type="match status" value="1"/>
</dbReference>
<dbReference type="EMBL" id="WAEM01000001">
    <property type="protein sequence ID" value="KAB1157965.1"/>
    <property type="molecule type" value="Genomic_DNA"/>
</dbReference>
<keyword evidence="7" id="KW-1185">Reference proteome</keyword>
<dbReference type="GO" id="GO:0016787">
    <property type="term" value="F:hydrolase activity"/>
    <property type="evidence" value="ECO:0007669"/>
    <property type="project" value="UniProtKB-KW"/>
</dbReference>
<evidence type="ECO:0000256" key="3">
    <source>
        <dbReference type="ARBA" id="ARBA00022801"/>
    </source>
</evidence>
<name>A0A7J5AK89_9FLAO</name>
<keyword evidence="1" id="KW-0540">Nuclease</keyword>
<evidence type="ECO:0000256" key="2">
    <source>
        <dbReference type="ARBA" id="ARBA00022759"/>
    </source>
</evidence>
<evidence type="ECO:0000313" key="6">
    <source>
        <dbReference type="EMBL" id="KAB1157965.1"/>
    </source>
</evidence>
<dbReference type="OrthoDB" id="9805504at2"/>
<evidence type="ECO:0000313" key="7">
    <source>
        <dbReference type="Proteomes" id="UP000490922"/>
    </source>
</evidence>
<dbReference type="GO" id="GO:0004519">
    <property type="term" value="F:endonuclease activity"/>
    <property type="evidence" value="ECO:0007669"/>
    <property type="project" value="UniProtKB-KW"/>
</dbReference>
<dbReference type="PROSITE" id="PS01123">
    <property type="entry name" value="TNASE_1"/>
    <property type="match status" value="1"/>
</dbReference>
<dbReference type="PROSITE" id="PS50830">
    <property type="entry name" value="TNASE_3"/>
    <property type="match status" value="1"/>
</dbReference>
<dbReference type="Proteomes" id="UP000490922">
    <property type="component" value="Unassembled WGS sequence"/>
</dbReference>
<dbReference type="PROSITE" id="PS01284">
    <property type="entry name" value="TNASE_2"/>
    <property type="match status" value="1"/>
</dbReference>
<comment type="caution">
    <text evidence="6">The sequence shown here is derived from an EMBL/GenBank/DDBJ whole genome shotgun (WGS) entry which is preliminary data.</text>
</comment>
<dbReference type="PANTHER" id="PTHR12302:SF3">
    <property type="entry name" value="SERINE_THREONINE-PROTEIN KINASE 31"/>
    <property type="match status" value="1"/>
</dbReference>
<gene>
    <name evidence="6" type="ORF">F6464_02455</name>
</gene>
<feature type="chain" id="PRO_5029911411" evidence="4">
    <location>
        <begin position="20"/>
        <end position="161"/>
    </location>
</feature>
<keyword evidence="4" id="KW-0732">Signal</keyword>
<dbReference type="PANTHER" id="PTHR12302">
    <property type="entry name" value="EBNA2 BINDING PROTEIN P100"/>
    <property type="match status" value="1"/>
</dbReference>
<dbReference type="GO" id="GO:0003676">
    <property type="term" value="F:nucleic acid binding"/>
    <property type="evidence" value="ECO:0007669"/>
    <property type="project" value="InterPro"/>
</dbReference>
<dbReference type="Gene3D" id="2.40.50.90">
    <property type="match status" value="1"/>
</dbReference>
<sequence length="161" mass="18540">MKKIIITALLILSICSVQAQTMLTGTVVGVKDGDTVEVLDDQNKTTILRLAEVDCPEKKQPYGKAAKQFTSNAIYRKTIHYFVTDKDRYGRSVAKVFYKNKYLTAEIIKNGMGWHYKKYSRSRELAQLEQKARAQKKGLWADANPIYPSDWRKARRAKKNY</sequence>
<accession>A0A7J5AK89</accession>
<dbReference type="InterPro" id="IPR002071">
    <property type="entry name" value="Thermonucl_AS"/>
</dbReference>
<feature type="signal peptide" evidence="4">
    <location>
        <begin position="1"/>
        <end position="19"/>
    </location>
</feature>
<organism evidence="6 7">
    <name type="scientific">Flavobacterium luteum</name>
    <dbReference type="NCBI Taxonomy" id="2026654"/>
    <lineage>
        <taxon>Bacteria</taxon>
        <taxon>Pseudomonadati</taxon>
        <taxon>Bacteroidota</taxon>
        <taxon>Flavobacteriia</taxon>
        <taxon>Flavobacteriales</taxon>
        <taxon>Flavobacteriaceae</taxon>
        <taxon>Flavobacterium</taxon>
    </lineage>
</organism>
<evidence type="ECO:0000259" key="5">
    <source>
        <dbReference type="PROSITE" id="PS50830"/>
    </source>
</evidence>
<proteinExistence type="predicted"/>
<keyword evidence="3" id="KW-0378">Hydrolase</keyword>
<evidence type="ECO:0000256" key="1">
    <source>
        <dbReference type="ARBA" id="ARBA00022722"/>
    </source>
</evidence>
<dbReference type="RefSeq" id="WP_151106158.1">
    <property type="nucleotide sequence ID" value="NZ_WAEM01000001.1"/>
</dbReference>